<protein>
    <submittedName>
        <fullName evidence="7">SsgA family sporulation/cell division regulator</fullName>
    </submittedName>
</protein>
<sequence>MNEASPAPADGDVPRPDSVHRHRVDFSLVRARQDPVRLEADVRYHTRDPHAITISFCYGRLEWVEWVFARDLLASGLGAPAGSGDVRIRPSVREPDSVCLHLISPAGTAHLHGDRYQLTRFLQCTTRLVPFGDEARWLDVDSFLTRVFTGRR</sequence>
<keyword evidence="5" id="KW-0717">Septation</keyword>
<dbReference type="EMBL" id="JBHUKR010000012">
    <property type="protein sequence ID" value="MFD2419590.1"/>
    <property type="molecule type" value="Genomic_DNA"/>
</dbReference>
<comment type="caution">
    <text evidence="7">The sequence shown here is derived from an EMBL/GenBank/DDBJ whole genome shotgun (WGS) entry which is preliminary data.</text>
</comment>
<evidence type="ECO:0000256" key="3">
    <source>
        <dbReference type="ARBA" id="ARBA00022618"/>
    </source>
</evidence>
<keyword evidence="8" id="KW-1185">Reference proteome</keyword>
<evidence type="ECO:0000256" key="2">
    <source>
        <dbReference type="ARBA" id="ARBA00009323"/>
    </source>
</evidence>
<evidence type="ECO:0000313" key="8">
    <source>
        <dbReference type="Proteomes" id="UP001597417"/>
    </source>
</evidence>
<evidence type="ECO:0000313" key="7">
    <source>
        <dbReference type="EMBL" id="MFD2419590.1"/>
    </source>
</evidence>
<reference evidence="8" key="1">
    <citation type="journal article" date="2019" name="Int. J. Syst. Evol. Microbiol.">
        <title>The Global Catalogue of Microorganisms (GCM) 10K type strain sequencing project: providing services to taxonomists for standard genome sequencing and annotation.</title>
        <authorList>
            <consortium name="The Broad Institute Genomics Platform"/>
            <consortium name="The Broad Institute Genome Sequencing Center for Infectious Disease"/>
            <person name="Wu L."/>
            <person name="Ma J."/>
        </authorList>
    </citation>
    <scope>NUCLEOTIDE SEQUENCE [LARGE SCALE GENOMIC DNA]</scope>
    <source>
        <strain evidence="8">CGMCC 4.7645</strain>
    </source>
</reference>
<keyword evidence="4" id="KW-0749">Sporulation</keyword>
<evidence type="ECO:0000256" key="5">
    <source>
        <dbReference type="ARBA" id="ARBA00023210"/>
    </source>
</evidence>
<dbReference type="RefSeq" id="WP_378267617.1">
    <property type="nucleotide sequence ID" value="NZ_JBHUKR010000012.1"/>
</dbReference>
<comment type="subcellular location">
    <subcellularLocation>
        <location evidence="1">Cell septum</location>
    </subcellularLocation>
</comment>
<proteinExistence type="inferred from homology"/>
<dbReference type="Pfam" id="PF04686">
    <property type="entry name" value="SsgA"/>
    <property type="match status" value="1"/>
</dbReference>
<dbReference type="InterPro" id="IPR038658">
    <property type="entry name" value="SsgB_sf"/>
</dbReference>
<name>A0ABW5FZ83_9PSEU</name>
<evidence type="ECO:0000256" key="1">
    <source>
        <dbReference type="ARBA" id="ARBA00004431"/>
    </source>
</evidence>
<evidence type="ECO:0000256" key="6">
    <source>
        <dbReference type="ARBA" id="ARBA00023306"/>
    </source>
</evidence>
<dbReference type="Gene3D" id="2.30.31.20">
    <property type="entry name" value="Sporulation-specific cell division protein SsgB"/>
    <property type="match status" value="1"/>
</dbReference>
<evidence type="ECO:0000256" key="4">
    <source>
        <dbReference type="ARBA" id="ARBA00022969"/>
    </source>
</evidence>
<keyword evidence="3" id="KW-0132">Cell division</keyword>
<organism evidence="7 8">
    <name type="scientific">Amycolatopsis pigmentata</name>
    <dbReference type="NCBI Taxonomy" id="450801"/>
    <lineage>
        <taxon>Bacteria</taxon>
        <taxon>Bacillati</taxon>
        <taxon>Actinomycetota</taxon>
        <taxon>Actinomycetes</taxon>
        <taxon>Pseudonocardiales</taxon>
        <taxon>Pseudonocardiaceae</taxon>
        <taxon>Amycolatopsis</taxon>
    </lineage>
</organism>
<keyword evidence="6" id="KW-0131">Cell cycle</keyword>
<gene>
    <name evidence="7" type="ORF">ACFSXZ_24990</name>
</gene>
<comment type="similarity">
    <text evidence="2">Belongs to the SsgA family.</text>
</comment>
<dbReference type="Proteomes" id="UP001597417">
    <property type="component" value="Unassembled WGS sequence"/>
</dbReference>
<dbReference type="InterPro" id="IPR006776">
    <property type="entry name" value="SsgB"/>
</dbReference>
<accession>A0ABW5FZ83</accession>